<dbReference type="Gene3D" id="1.10.510.10">
    <property type="entry name" value="Transferase(Phosphotransferase) domain 1"/>
    <property type="match status" value="1"/>
</dbReference>
<dbReference type="InterPro" id="IPR002372">
    <property type="entry name" value="PQQ_rpt_dom"/>
</dbReference>
<accession>A0ABP4GBS7</accession>
<evidence type="ECO:0000256" key="2">
    <source>
        <dbReference type="ARBA" id="ARBA00022741"/>
    </source>
</evidence>
<name>A0ABP4GBS7_9ACTN</name>
<dbReference type="PANTHER" id="PTHR43289">
    <property type="entry name" value="MITOGEN-ACTIVATED PROTEIN KINASE KINASE KINASE 20-RELATED"/>
    <property type="match status" value="1"/>
</dbReference>
<keyword evidence="3" id="KW-0418">Kinase</keyword>
<feature type="binding site" evidence="5">
    <location>
        <position position="43"/>
    </location>
    <ligand>
        <name>ATP</name>
        <dbReference type="ChEBI" id="CHEBI:30616"/>
    </ligand>
</feature>
<feature type="compositionally biased region" description="Low complexity" evidence="6">
    <location>
        <begin position="355"/>
        <end position="368"/>
    </location>
</feature>
<keyword evidence="1" id="KW-0808">Transferase</keyword>
<sequence length="789" mass="79815">MEPLDSTDPEAIGPYRLLARLGEGGMGRVYLARSAGGRTVAVKVVRTELAGDAEFRERFGREVAAARAVDGAYTAPVVDAELGGPIPWLATAYVLGPSLTEAVRTHGPLPESSVRALGAGLAQALRAVHAAGLVHRDLKPSNVLLAADGPRLIDFGIARAMDGDQFTRTGVVVGSPGYMCPEQASGRPMGPAGDVFSLASVLLYAATGHGPFDSDSGAAAQLYRVVHDEPELGALPPALREVIGGCLAKDPARRPTPEQLVGLLAPDGAQAALRDGWLPVPVASALARHAATVMDMETPARGTAQAQAQAQATPYAPTTVDGAATTGGGDGGTVRLGASSGSGAPTAPTTPLPPTTAGATTGTATATGDRPSRRGLLLAGGGALALAAAGGIGWALSGSGGGPGKPLAGGSAGSTTPAGSPAASAGGSAGGSAQPVPVPSQSRADGVPPQPLWTYPAQGRLSSAPALVSRGMVHPQGAGLVAIDAVTGQEKWARRDVSATFAAVGAGRVYTSSFDAVSGYDSVSGQPSWKSARKDPGGNTISPGILLGADQQAVYLLASILPAGEAGTTGTDGVLAFSLAGSQQLWFQQRKAGTDPLVDSLVAGGSLYYTDDQENLVARSGQDGRQLWFAATGAKAAFPFAADATQAYCLAGGNGLQAVRLSDGGQVWQNRVPAGEQRMYTPVTVANGVVYGTDGTAAVTAWSAKDGTKLWSCPVPRRPSALAAPLLVKETLFVPGAGDEGVYAIDVKQARIRWTFKNGLNTGDDWFLSTDGERLFATFGATIYALPPV</sequence>
<dbReference type="PROSITE" id="PS00107">
    <property type="entry name" value="PROTEIN_KINASE_ATP"/>
    <property type="match status" value="1"/>
</dbReference>
<keyword evidence="2 5" id="KW-0547">Nucleotide-binding</keyword>
<dbReference type="Proteomes" id="UP001500037">
    <property type="component" value="Unassembled WGS sequence"/>
</dbReference>
<organism evidence="8 9">
    <name type="scientific">Kitasatospora nipponensis</name>
    <dbReference type="NCBI Taxonomy" id="258049"/>
    <lineage>
        <taxon>Bacteria</taxon>
        <taxon>Bacillati</taxon>
        <taxon>Actinomycetota</taxon>
        <taxon>Actinomycetes</taxon>
        <taxon>Kitasatosporales</taxon>
        <taxon>Streptomycetaceae</taxon>
        <taxon>Kitasatospora</taxon>
    </lineage>
</organism>
<reference evidence="9" key="1">
    <citation type="journal article" date="2019" name="Int. J. Syst. Evol. Microbiol.">
        <title>The Global Catalogue of Microorganisms (GCM) 10K type strain sequencing project: providing services to taxonomists for standard genome sequencing and annotation.</title>
        <authorList>
            <consortium name="The Broad Institute Genomics Platform"/>
            <consortium name="The Broad Institute Genome Sequencing Center for Infectious Disease"/>
            <person name="Wu L."/>
            <person name="Ma J."/>
        </authorList>
    </citation>
    <scope>NUCLEOTIDE SEQUENCE [LARGE SCALE GENOMIC DNA]</scope>
    <source>
        <strain evidence="9">JCM 13004</strain>
    </source>
</reference>
<dbReference type="Pfam" id="PF00069">
    <property type="entry name" value="Pkinase"/>
    <property type="match status" value="1"/>
</dbReference>
<dbReference type="EMBL" id="BAAALF010000006">
    <property type="protein sequence ID" value="GAA1219743.1"/>
    <property type="molecule type" value="Genomic_DNA"/>
</dbReference>
<keyword evidence="4 5" id="KW-0067">ATP-binding</keyword>
<comment type="caution">
    <text evidence="8">The sequence shown here is derived from an EMBL/GenBank/DDBJ whole genome shotgun (WGS) entry which is preliminary data.</text>
</comment>
<feature type="region of interest" description="Disordered" evidence="6">
    <location>
        <begin position="401"/>
        <end position="456"/>
    </location>
</feature>
<feature type="compositionally biased region" description="Low complexity" evidence="6">
    <location>
        <begin position="299"/>
        <end position="324"/>
    </location>
</feature>
<feature type="compositionally biased region" description="Low complexity" evidence="6">
    <location>
        <begin position="405"/>
        <end position="426"/>
    </location>
</feature>
<evidence type="ECO:0000256" key="3">
    <source>
        <dbReference type="ARBA" id="ARBA00022777"/>
    </source>
</evidence>
<dbReference type="InterPro" id="IPR015943">
    <property type="entry name" value="WD40/YVTN_repeat-like_dom_sf"/>
</dbReference>
<evidence type="ECO:0000256" key="4">
    <source>
        <dbReference type="ARBA" id="ARBA00022840"/>
    </source>
</evidence>
<dbReference type="InterPro" id="IPR018391">
    <property type="entry name" value="PQQ_b-propeller_rpt"/>
</dbReference>
<keyword evidence="9" id="KW-1185">Reference proteome</keyword>
<evidence type="ECO:0000256" key="5">
    <source>
        <dbReference type="PROSITE-ProRule" id="PRU10141"/>
    </source>
</evidence>
<dbReference type="InterPro" id="IPR011009">
    <property type="entry name" value="Kinase-like_dom_sf"/>
</dbReference>
<dbReference type="InterPro" id="IPR008271">
    <property type="entry name" value="Ser/Thr_kinase_AS"/>
</dbReference>
<feature type="compositionally biased region" description="Low complexity" evidence="6">
    <location>
        <begin position="336"/>
        <end position="347"/>
    </location>
</feature>
<dbReference type="InterPro" id="IPR000719">
    <property type="entry name" value="Prot_kinase_dom"/>
</dbReference>
<dbReference type="SMART" id="SM00564">
    <property type="entry name" value="PQQ"/>
    <property type="match status" value="3"/>
</dbReference>
<dbReference type="PROSITE" id="PS00108">
    <property type="entry name" value="PROTEIN_KINASE_ST"/>
    <property type="match status" value="1"/>
</dbReference>
<dbReference type="SUPFAM" id="SSF50998">
    <property type="entry name" value="Quinoprotein alcohol dehydrogenase-like"/>
    <property type="match status" value="1"/>
</dbReference>
<evidence type="ECO:0000256" key="6">
    <source>
        <dbReference type="SAM" id="MobiDB-lite"/>
    </source>
</evidence>
<protein>
    <recommendedName>
        <fullName evidence="7">Protein kinase domain-containing protein</fullName>
    </recommendedName>
</protein>
<dbReference type="SUPFAM" id="SSF56112">
    <property type="entry name" value="Protein kinase-like (PK-like)"/>
    <property type="match status" value="1"/>
</dbReference>
<gene>
    <name evidence="8" type="ORF">GCM10009665_07270</name>
</gene>
<proteinExistence type="predicted"/>
<dbReference type="Gene3D" id="2.130.10.10">
    <property type="entry name" value="YVTN repeat-like/Quinoprotein amine dehydrogenase"/>
    <property type="match status" value="2"/>
</dbReference>
<dbReference type="InterPro" id="IPR017441">
    <property type="entry name" value="Protein_kinase_ATP_BS"/>
</dbReference>
<feature type="domain" description="Protein kinase" evidence="7">
    <location>
        <begin position="15"/>
        <end position="278"/>
    </location>
</feature>
<dbReference type="CDD" id="cd14014">
    <property type="entry name" value="STKc_PknB_like"/>
    <property type="match status" value="1"/>
</dbReference>
<evidence type="ECO:0000313" key="8">
    <source>
        <dbReference type="EMBL" id="GAA1219743.1"/>
    </source>
</evidence>
<dbReference type="PROSITE" id="PS50011">
    <property type="entry name" value="PROTEIN_KINASE_DOM"/>
    <property type="match status" value="1"/>
</dbReference>
<dbReference type="RefSeq" id="WP_344439000.1">
    <property type="nucleotide sequence ID" value="NZ_BAAALF010000006.1"/>
</dbReference>
<dbReference type="SMART" id="SM00220">
    <property type="entry name" value="S_TKc"/>
    <property type="match status" value="1"/>
</dbReference>
<dbReference type="Pfam" id="PF13360">
    <property type="entry name" value="PQQ_2"/>
    <property type="match status" value="2"/>
</dbReference>
<evidence type="ECO:0000313" key="9">
    <source>
        <dbReference type="Proteomes" id="UP001500037"/>
    </source>
</evidence>
<dbReference type="InterPro" id="IPR011047">
    <property type="entry name" value="Quinoprotein_ADH-like_sf"/>
</dbReference>
<evidence type="ECO:0000256" key="1">
    <source>
        <dbReference type="ARBA" id="ARBA00022679"/>
    </source>
</evidence>
<feature type="region of interest" description="Disordered" evidence="6">
    <location>
        <begin position="299"/>
        <end position="373"/>
    </location>
</feature>
<dbReference type="Gene3D" id="3.30.200.20">
    <property type="entry name" value="Phosphorylase Kinase, domain 1"/>
    <property type="match status" value="1"/>
</dbReference>
<feature type="compositionally biased region" description="Gly residues" evidence="6">
    <location>
        <begin position="325"/>
        <end position="334"/>
    </location>
</feature>
<dbReference type="PANTHER" id="PTHR43289:SF34">
    <property type="entry name" value="SERINE_THREONINE-PROTEIN KINASE YBDM-RELATED"/>
    <property type="match status" value="1"/>
</dbReference>
<evidence type="ECO:0000259" key="7">
    <source>
        <dbReference type="PROSITE" id="PS50011"/>
    </source>
</evidence>